<organism evidence="1">
    <name type="scientific">Anguilla anguilla</name>
    <name type="common">European freshwater eel</name>
    <name type="synonym">Muraena anguilla</name>
    <dbReference type="NCBI Taxonomy" id="7936"/>
    <lineage>
        <taxon>Eukaryota</taxon>
        <taxon>Metazoa</taxon>
        <taxon>Chordata</taxon>
        <taxon>Craniata</taxon>
        <taxon>Vertebrata</taxon>
        <taxon>Euteleostomi</taxon>
        <taxon>Actinopterygii</taxon>
        <taxon>Neopterygii</taxon>
        <taxon>Teleostei</taxon>
        <taxon>Anguilliformes</taxon>
        <taxon>Anguillidae</taxon>
        <taxon>Anguilla</taxon>
    </lineage>
</organism>
<accession>A0A0E9UVP8</accession>
<dbReference type="EMBL" id="GBXM01038690">
    <property type="protein sequence ID" value="JAH69887.1"/>
    <property type="molecule type" value="Transcribed_RNA"/>
</dbReference>
<dbReference type="AlphaFoldDB" id="A0A0E9UVP8"/>
<reference evidence="1" key="2">
    <citation type="journal article" date="2015" name="Fish Shellfish Immunol.">
        <title>Early steps in the European eel (Anguilla anguilla)-Vibrio vulnificus interaction in the gills: Role of the RtxA13 toxin.</title>
        <authorList>
            <person name="Callol A."/>
            <person name="Pajuelo D."/>
            <person name="Ebbesson L."/>
            <person name="Teles M."/>
            <person name="MacKenzie S."/>
            <person name="Amaro C."/>
        </authorList>
    </citation>
    <scope>NUCLEOTIDE SEQUENCE</scope>
</reference>
<protein>
    <submittedName>
        <fullName evidence="1">Uncharacterized protein</fullName>
    </submittedName>
</protein>
<reference evidence="1" key="1">
    <citation type="submission" date="2014-11" db="EMBL/GenBank/DDBJ databases">
        <authorList>
            <person name="Amaro Gonzalez C."/>
        </authorList>
    </citation>
    <scope>NUCLEOTIDE SEQUENCE</scope>
</reference>
<name>A0A0E9UVP8_ANGAN</name>
<evidence type="ECO:0000313" key="1">
    <source>
        <dbReference type="EMBL" id="JAH69887.1"/>
    </source>
</evidence>
<sequence>MVTQEPFVRQKPEQVYDIQTVGNGFK</sequence>
<proteinExistence type="predicted"/>